<reference evidence="2" key="1">
    <citation type="submission" date="2022-08" db="EMBL/GenBank/DDBJ databases">
        <title>Genome sequencing of akame (Lates japonicus).</title>
        <authorList>
            <person name="Hashiguchi Y."/>
            <person name="Takahashi H."/>
        </authorList>
    </citation>
    <scope>NUCLEOTIDE SEQUENCE</scope>
    <source>
        <strain evidence="2">Kochi</strain>
    </source>
</reference>
<feature type="non-terminal residue" evidence="2">
    <location>
        <position position="1"/>
    </location>
</feature>
<sequence>MSHSPRLAPLVPKKTSCPGTPKDFAPLVPQKGSVPWCTPCFWAPGSQEGFCAPGTPSRKVCVSPGTSERLRLWYLKKGKDRGFGWAHARRGALFGLVPRHLPLTGAVLDFVIFLKTQSKSRRPWYSGSRRGATTIWPHPSPFTNGFAHRPKPAIWGQPKIRSATVSVLPELALGHRLTGVPPQSNSPPATVPGAGHARRGRLLDARSESLLGARLTG</sequence>
<organism evidence="2 3">
    <name type="scientific">Lates japonicus</name>
    <name type="common">Japanese lates</name>
    <dbReference type="NCBI Taxonomy" id="270547"/>
    <lineage>
        <taxon>Eukaryota</taxon>
        <taxon>Metazoa</taxon>
        <taxon>Chordata</taxon>
        <taxon>Craniata</taxon>
        <taxon>Vertebrata</taxon>
        <taxon>Euteleostomi</taxon>
        <taxon>Actinopterygii</taxon>
        <taxon>Neopterygii</taxon>
        <taxon>Teleostei</taxon>
        <taxon>Neoteleostei</taxon>
        <taxon>Acanthomorphata</taxon>
        <taxon>Carangaria</taxon>
        <taxon>Carangaria incertae sedis</taxon>
        <taxon>Centropomidae</taxon>
        <taxon>Lates</taxon>
    </lineage>
</organism>
<keyword evidence="3" id="KW-1185">Reference proteome</keyword>
<keyword evidence="2" id="KW-0176">Collagen</keyword>
<comment type="caution">
    <text evidence="2">The sequence shown here is derived from an EMBL/GenBank/DDBJ whole genome shotgun (WGS) entry which is preliminary data.</text>
</comment>
<dbReference type="EMBL" id="BRZM01004207">
    <property type="protein sequence ID" value="GLD55498.1"/>
    <property type="molecule type" value="Genomic_DNA"/>
</dbReference>
<accession>A0AAD3MJ17</accession>
<dbReference type="AlphaFoldDB" id="A0AAD3MJ17"/>
<feature type="region of interest" description="Disordered" evidence="1">
    <location>
        <begin position="177"/>
        <end position="196"/>
    </location>
</feature>
<dbReference type="Proteomes" id="UP001279410">
    <property type="component" value="Unassembled WGS sequence"/>
</dbReference>
<evidence type="ECO:0000313" key="2">
    <source>
        <dbReference type="EMBL" id="GLD55498.1"/>
    </source>
</evidence>
<protein>
    <submittedName>
        <fullName evidence="2">Collagen alpha-1(I) chain-like protein</fullName>
    </submittedName>
</protein>
<name>A0AAD3MJ17_LATJO</name>
<evidence type="ECO:0000313" key="3">
    <source>
        <dbReference type="Proteomes" id="UP001279410"/>
    </source>
</evidence>
<proteinExistence type="predicted"/>
<gene>
    <name evidence="2" type="ORF">AKAME5_002854400</name>
</gene>
<dbReference type="GO" id="GO:0005581">
    <property type="term" value="C:collagen trimer"/>
    <property type="evidence" value="ECO:0007669"/>
    <property type="project" value="UniProtKB-KW"/>
</dbReference>
<evidence type="ECO:0000256" key="1">
    <source>
        <dbReference type="SAM" id="MobiDB-lite"/>
    </source>
</evidence>